<dbReference type="EMBL" id="JOJR01002427">
    <property type="protein sequence ID" value="RCN28651.1"/>
    <property type="molecule type" value="Genomic_DNA"/>
</dbReference>
<protein>
    <submittedName>
        <fullName evidence="1">Uncharacterized protein</fullName>
    </submittedName>
</protein>
<dbReference type="AlphaFoldDB" id="A0A368F913"/>
<proteinExistence type="predicted"/>
<keyword evidence="2" id="KW-1185">Reference proteome</keyword>
<gene>
    <name evidence="1" type="ORF">ANCCAN_25602</name>
</gene>
<evidence type="ECO:0000313" key="2">
    <source>
        <dbReference type="Proteomes" id="UP000252519"/>
    </source>
</evidence>
<accession>A0A368F913</accession>
<name>A0A368F913_ANCCA</name>
<dbReference type="Proteomes" id="UP000252519">
    <property type="component" value="Unassembled WGS sequence"/>
</dbReference>
<evidence type="ECO:0000313" key="1">
    <source>
        <dbReference type="EMBL" id="RCN28651.1"/>
    </source>
</evidence>
<organism evidence="1 2">
    <name type="scientific">Ancylostoma caninum</name>
    <name type="common">Dog hookworm</name>
    <dbReference type="NCBI Taxonomy" id="29170"/>
    <lineage>
        <taxon>Eukaryota</taxon>
        <taxon>Metazoa</taxon>
        <taxon>Ecdysozoa</taxon>
        <taxon>Nematoda</taxon>
        <taxon>Chromadorea</taxon>
        <taxon>Rhabditida</taxon>
        <taxon>Rhabditina</taxon>
        <taxon>Rhabditomorpha</taxon>
        <taxon>Strongyloidea</taxon>
        <taxon>Ancylostomatidae</taxon>
        <taxon>Ancylostomatinae</taxon>
        <taxon>Ancylostoma</taxon>
    </lineage>
</organism>
<comment type="caution">
    <text evidence="1">The sequence shown here is derived from an EMBL/GenBank/DDBJ whole genome shotgun (WGS) entry which is preliminary data.</text>
</comment>
<reference evidence="1 2" key="1">
    <citation type="submission" date="2014-10" db="EMBL/GenBank/DDBJ databases">
        <title>Draft genome of the hookworm Ancylostoma caninum.</title>
        <authorList>
            <person name="Mitreva M."/>
        </authorList>
    </citation>
    <scope>NUCLEOTIDE SEQUENCE [LARGE SCALE GENOMIC DNA]</scope>
    <source>
        <strain evidence="1 2">Baltimore</strain>
    </source>
</reference>
<sequence length="70" mass="6984">MALRPAETRSMNYCTVGGAAPCASGFETKSGNGRGGSITVVNVLNCGGGIVGTPLYGAPLICKGTKSHLL</sequence>